<dbReference type="GO" id="GO:0016705">
    <property type="term" value="F:oxidoreductase activity, acting on paired donors, with incorporation or reduction of molecular oxygen"/>
    <property type="evidence" value="ECO:0007669"/>
    <property type="project" value="InterPro"/>
</dbReference>
<evidence type="ECO:0000256" key="5">
    <source>
        <dbReference type="ARBA" id="ARBA00023004"/>
    </source>
</evidence>
<organism evidence="8 9">
    <name type="scientific">Coniochaeta hoffmannii</name>
    <dbReference type="NCBI Taxonomy" id="91930"/>
    <lineage>
        <taxon>Eukaryota</taxon>
        <taxon>Fungi</taxon>
        <taxon>Dikarya</taxon>
        <taxon>Ascomycota</taxon>
        <taxon>Pezizomycotina</taxon>
        <taxon>Sordariomycetes</taxon>
        <taxon>Sordariomycetidae</taxon>
        <taxon>Coniochaetales</taxon>
        <taxon>Coniochaetaceae</taxon>
        <taxon>Coniochaeta</taxon>
    </lineage>
</organism>
<dbReference type="PRINTS" id="PR00463">
    <property type="entry name" value="EP450I"/>
</dbReference>
<dbReference type="InterPro" id="IPR002401">
    <property type="entry name" value="Cyt_P450_E_grp-I"/>
</dbReference>
<evidence type="ECO:0000256" key="3">
    <source>
        <dbReference type="ARBA" id="ARBA00022617"/>
    </source>
</evidence>
<dbReference type="InterPro" id="IPR050121">
    <property type="entry name" value="Cytochrome_P450_monoxygenase"/>
</dbReference>
<dbReference type="GO" id="GO:0005506">
    <property type="term" value="F:iron ion binding"/>
    <property type="evidence" value="ECO:0007669"/>
    <property type="project" value="InterPro"/>
</dbReference>
<keyword evidence="7 8" id="KW-0503">Monooxygenase</keyword>
<comment type="caution">
    <text evidence="8">The sequence shown here is derived from an EMBL/GenBank/DDBJ whole genome shotgun (WGS) entry which is preliminary data.</text>
</comment>
<evidence type="ECO:0000256" key="2">
    <source>
        <dbReference type="ARBA" id="ARBA00010617"/>
    </source>
</evidence>
<dbReference type="InterPro" id="IPR017972">
    <property type="entry name" value="Cyt_P450_CS"/>
</dbReference>
<dbReference type="InterPro" id="IPR001128">
    <property type="entry name" value="Cyt_P450"/>
</dbReference>
<name>A0AA38RIC2_9PEZI</name>
<dbReference type="PANTHER" id="PTHR24305">
    <property type="entry name" value="CYTOCHROME P450"/>
    <property type="match status" value="1"/>
</dbReference>
<evidence type="ECO:0000313" key="9">
    <source>
        <dbReference type="Proteomes" id="UP001174691"/>
    </source>
</evidence>
<dbReference type="SUPFAM" id="SSF48264">
    <property type="entry name" value="Cytochrome P450"/>
    <property type="match status" value="1"/>
</dbReference>
<evidence type="ECO:0000256" key="6">
    <source>
        <dbReference type="PIRSR" id="PIRSR602401-1"/>
    </source>
</evidence>
<gene>
    <name evidence="8" type="ORF">NKR19_g5766</name>
</gene>
<dbReference type="CDD" id="cd11069">
    <property type="entry name" value="CYP_FUM15-like"/>
    <property type="match status" value="1"/>
</dbReference>
<evidence type="ECO:0000256" key="1">
    <source>
        <dbReference type="ARBA" id="ARBA00001971"/>
    </source>
</evidence>
<dbReference type="AlphaFoldDB" id="A0AA38RIC2"/>
<evidence type="ECO:0000256" key="7">
    <source>
        <dbReference type="RuleBase" id="RU000461"/>
    </source>
</evidence>
<feature type="binding site" description="axial binding residue" evidence="6">
    <location>
        <position position="468"/>
    </location>
    <ligand>
        <name>heme</name>
        <dbReference type="ChEBI" id="CHEBI:30413"/>
    </ligand>
    <ligandPart>
        <name>Fe</name>
        <dbReference type="ChEBI" id="CHEBI:18248"/>
    </ligandPart>
</feature>
<dbReference type="Proteomes" id="UP001174691">
    <property type="component" value="Unassembled WGS sequence"/>
</dbReference>
<keyword evidence="9" id="KW-1185">Reference proteome</keyword>
<dbReference type="PANTHER" id="PTHR24305:SF166">
    <property type="entry name" value="CYTOCHROME P450 12A4, MITOCHONDRIAL-RELATED"/>
    <property type="match status" value="1"/>
</dbReference>
<evidence type="ECO:0000313" key="8">
    <source>
        <dbReference type="EMBL" id="KAJ9149202.1"/>
    </source>
</evidence>
<comment type="similarity">
    <text evidence="2 7">Belongs to the cytochrome P450 family.</text>
</comment>
<dbReference type="PROSITE" id="PS00086">
    <property type="entry name" value="CYTOCHROME_P450"/>
    <property type="match status" value="1"/>
</dbReference>
<dbReference type="InterPro" id="IPR036396">
    <property type="entry name" value="Cyt_P450_sf"/>
</dbReference>
<dbReference type="PRINTS" id="PR00385">
    <property type="entry name" value="P450"/>
</dbReference>
<keyword evidence="5 6" id="KW-0408">Iron</keyword>
<dbReference type="GO" id="GO:0020037">
    <property type="term" value="F:heme binding"/>
    <property type="evidence" value="ECO:0007669"/>
    <property type="project" value="InterPro"/>
</dbReference>
<dbReference type="Pfam" id="PF00067">
    <property type="entry name" value="p450"/>
    <property type="match status" value="1"/>
</dbReference>
<dbReference type="Gene3D" id="1.10.630.10">
    <property type="entry name" value="Cytochrome P450"/>
    <property type="match status" value="1"/>
</dbReference>
<evidence type="ECO:0000256" key="4">
    <source>
        <dbReference type="ARBA" id="ARBA00022723"/>
    </source>
</evidence>
<keyword evidence="7" id="KW-0560">Oxidoreductase</keyword>
<keyword evidence="4 6" id="KW-0479">Metal-binding</keyword>
<keyword evidence="3 6" id="KW-0349">Heme</keyword>
<protein>
    <submittedName>
        <fullName evidence="8">Cytochrome p450 monooxygenase</fullName>
    </submittedName>
</protein>
<dbReference type="EMBL" id="JANBVN010000081">
    <property type="protein sequence ID" value="KAJ9149202.1"/>
    <property type="molecule type" value="Genomic_DNA"/>
</dbReference>
<proteinExistence type="inferred from homology"/>
<reference evidence="8" key="1">
    <citation type="submission" date="2022-07" db="EMBL/GenBank/DDBJ databases">
        <title>Fungi with potential for degradation of polypropylene.</title>
        <authorList>
            <person name="Gostincar C."/>
        </authorList>
    </citation>
    <scope>NUCLEOTIDE SEQUENCE</scope>
    <source>
        <strain evidence="8">EXF-13287</strain>
    </source>
</reference>
<sequence length="524" mass="59155">MACFLPPIQPILLDTATTAVFILSALFLAHQAYRVFVYPYYTSPLRHLPGPKDHHFFFGQTIHQFTSGHPEEPFRSWMRKMPEVPMIRYFGFANSDAVLINSLQGYKEVLHTNCYSFVRTTAFRRLIQDIIGVGLVFAEGDEHRRQRRALGGLFIVSNVKSYLPMFKEKAVGLAAEFEKAINHNAGLIEVKDAFSRVTLDVIGIFALGMELKNLETPTEFVRCYQAVFDLPRAGQILAAINMVIPIRWLPFPKANREFVEANAKLREILGRITENRINEILAGRKESYVQKYDAPSKDLLTYMIEEKYLSSKDKWTKAELVEQVMNFVATGHETTASALTWATYALGTHPDVTRRLRAEALELLKRNSNPSFTDIENLPYLNNFVRESLRIYCPVNGIPRLAVQDIVIAGQLIPKGTTVIPMPSVISFNPLIWGDDAEEFNPDRWDRLSGPATDPYAWAAFGHGPRSCIGKALAMLNFKTIVVELVTRFDFEAVNKGKVEVVNPAGQLRPQGGMWIKISKAGVQ</sequence>
<dbReference type="GO" id="GO:0004497">
    <property type="term" value="F:monooxygenase activity"/>
    <property type="evidence" value="ECO:0007669"/>
    <property type="project" value="UniProtKB-KW"/>
</dbReference>
<accession>A0AA38RIC2</accession>
<comment type="cofactor">
    <cofactor evidence="1 6">
        <name>heme</name>
        <dbReference type="ChEBI" id="CHEBI:30413"/>
    </cofactor>
</comment>